<reference evidence="1 2" key="1">
    <citation type="submission" date="2017-02" db="EMBL/GenBank/DDBJ databases">
        <authorList>
            <person name="Peterson S.W."/>
        </authorList>
    </citation>
    <scope>NUCLEOTIDE SEQUENCE [LARGE SCALE GENOMIC DNA]</scope>
    <source>
        <strain evidence="1 2">LMG 22410</strain>
    </source>
</reference>
<dbReference type="RefSeq" id="WP_086991344.1">
    <property type="nucleotide sequence ID" value="NZ_FUHU01000021.1"/>
</dbReference>
<keyword evidence="2" id="KW-1185">Reference proteome</keyword>
<sequence length="118" mass="13097">MTPNARGLPGGRRQLIEQIELQVGITMHQHPRLPHTVVVSDSDCKRLYAASAAIHRTVAHRMVRVGLLVDDLTVMTAPDWACDPVQVAWLRLRVSLLDIPLRPVMRALNGLLTKGRPA</sequence>
<proteinExistence type="predicted"/>
<evidence type="ECO:0000313" key="2">
    <source>
        <dbReference type="Proteomes" id="UP000195787"/>
    </source>
</evidence>
<dbReference type="AlphaFoldDB" id="A0A1R4FGL6"/>
<dbReference type="EMBL" id="FUHU01000021">
    <property type="protein sequence ID" value="SJM55028.1"/>
    <property type="molecule type" value="Genomic_DNA"/>
</dbReference>
<organism evidence="1 2">
    <name type="scientific">Agrococcus casei LMG 22410</name>
    <dbReference type="NCBI Taxonomy" id="1255656"/>
    <lineage>
        <taxon>Bacteria</taxon>
        <taxon>Bacillati</taxon>
        <taxon>Actinomycetota</taxon>
        <taxon>Actinomycetes</taxon>
        <taxon>Micrococcales</taxon>
        <taxon>Microbacteriaceae</taxon>
        <taxon>Agrococcus</taxon>
    </lineage>
</organism>
<gene>
    <name evidence="1" type="ORF">CZ674_04435</name>
</gene>
<protein>
    <submittedName>
        <fullName evidence="1">Uncharacterized protein</fullName>
    </submittedName>
</protein>
<dbReference type="GeneID" id="303172452"/>
<evidence type="ECO:0000313" key="1">
    <source>
        <dbReference type="EMBL" id="SJM55028.1"/>
    </source>
</evidence>
<name>A0A1R4FGL6_9MICO</name>
<accession>A0A1R4FGL6</accession>
<dbReference type="Proteomes" id="UP000195787">
    <property type="component" value="Unassembled WGS sequence"/>
</dbReference>
<dbReference type="OrthoDB" id="9935326at2"/>